<evidence type="ECO:0000256" key="6">
    <source>
        <dbReference type="SAM" id="Phobius"/>
    </source>
</evidence>
<organism evidence="7">
    <name type="scientific">hydrocarbon metagenome</name>
    <dbReference type="NCBI Taxonomy" id="938273"/>
    <lineage>
        <taxon>unclassified sequences</taxon>
        <taxon>metagenomes</taxon>
        <taxon>ecological metagenomes</taxon>
    </lineage>
</organism>
<evidence type="ECO:0000256" key="5">
    <source>
        <dbReference type="ARBA" id="ARBA00023136"/>
    </source>
</evidence>
<dbReference type="GO" id="GO:0005886">
    <property type="term" value="C:plasma membrane"/>
    <property type="evidence" value="ECO:0007669"/>
    <property type="project" value="UniProtKB-SubCell"/>
</dbReference>
<evidence type="ECO:0000256" key="4">
    <source>
        <dbReference type="ARBA" id="ARBA00022989"/>
    </source>
</evidence>
<comment type="subcellular location">
    <subcellularLocation>
        <location evidence="1">Cell membrane</location>
        <topology evidence="1">Multi-pass membrane protein</topology>
    </subcellularLocation>
</comment>
<feature type="transmembrane region" description="Helical" evidence="6">
    <location>
        <begin position="49"/>
        <end position="73"/>
    </location>
</feature>
<reference evidence="7" key="1">
    <citation type="journal article" date="2015" name="Proc. Natl. Acad. Sci. U.S.A.">
        <title>Networks of energetic and metabolic interactions define dynamics in microbial communities.</title>
        <authorList>
            <person name="Embree M."/>
            <person name="Liu J.K."/>
            <person name="Al-Bassam M.M."/>
            <person name="Zengler K."/>
        </authorList>
    </citation>
    <scope>NUCLEOTIDE SEQUENCE</scope>
</reference>
<comment type="caution">
    <text evidence="7">The sequence shown here is derived from an EMBL/GenBank/DDBJ whole genome shotgun (WGS) entry which is preliminary data.</text>
</comment>
<name>A0A0W8EJQ9_9ZZZZ</name>
<dbReference type="InterPro" id="IPR007140">
    <property type="entry name" value="DUF350"/>
</dbReference>
<feature type="transmembrane region" description="Helical" evidence="6">
    <location>
        <begin position="131"/>
        <end position="159"/>
    </location>
</feature>
<dbReference type="AlphaFoldDB" id="A0A0W8EJQ9"/>
<evidence type="ECO:0000256" key="3">
    <source>
        <dbReference type="ARBA" id="ARBA00022692"/>
    </source>
</evidence>
<keyword evidence="3 6" id="KW-0812">Transmembrane</keyword>
<sequence length="160" mass="16622">MDIINAFIGLIQLVIAIILAVVALYIGYSTFHKITKGIDEEKELAKGNPAIGIIIAAIFFAIAIVVQSGVAGITVGIAQALTGDFIALIASFIQLVLGIILAIVGIYIALNVLDHLTKGVNEWEELKKGNVAVALMMAGVIVATALIIQSGVMGITAALI</sequence>
<keyword evidence="2" id="KW-1003">Cell membrane</keyword>
<protein>
    <recommendedName>
        <fullName evidence="8">DUF350 domain-containing protein</fullName>
    </recommendedName>
</protein>
<accession>A0A0W8EJQ9</accession>
<proteinExistence type="predicted"/>
<gene>
    <name evidence="7" type="ORF">ASZ90_016663</name>
</gene>
<evidence type="ECO:0008006" key="8">
    <source>
        <dbReference type="Google" id="ProtNLM"/>
    </source>
</evidence>
<feature type="transmembrane region" description="Helical" evidence="6">
    <location>
        <begin position="85"/>
        <end position="110"/>
    </location>
</feature>
<dbReference type="Pfam" id="PF03994">
    <property type="entry name" value="DUF350"/>
    <property type="match status" value="1"/>
</dbReference>
<keyword evidence="4 6" id="KW-1133">Transmembrane helix</keyword>
<evidence type="ECO:0000256" key="2">
    <source>
        <dbReference type="ARBA" id="ARBA00022475"/>
    </source>
</evidence>
<feature type="transmembrane region" description="Helical" evidence="6">
    <location>
        <begin position="6"/>
        <end position="28"/>
    </location>
</feature>
<keyword evidence="5 6" id="KW-0472">Membrane</keyword>
<dbReference type="EMBL" id="LNQE01001758">
    <property type="protein sequence ID" value="KUG09002.1"/>
    <property type="molecule type" value="Genomic_DNA"/>
</dbReference>
<evidence type="ECO:0000313" key="7">
    <source>
        <dbReference type="EMBL" id="KUG09002.1"/>
    </source>
</evidence>
<evidence type="ECO:0000256" key="1">
    <source>
        <dbReference type="ARBA" id="ARBA00004651"/>
    </source>
</evidence>